<comment type="caution">
    <text evidence="2">The sequence shown here is derived from an EMBL/GenBank/DDBJ whole genome shotgun (WGS) entry which is preliminary data.</text>
</comment>
<evidence type="ECO:0000313" key="3">
    <source>
        <dbReference type="Proteomes" id="UP000193922"/>
    </source>
</evidence>
<dbReference type="Pfam" id="PF02458">
    <property type="entry name" value="Transferase"/>
    <property type="match status" value="1"/>
</dbReference>
<dbReference type="AlphaFoldDB" id="A0A1Y1WKT0"/>
<dbReference type="OrthoDB" id="1862401at2759"/>
<reference evidence="2 3" key="1">
    <citation type="submission" date="2016-07" db="EMBL/GenBank/DDBJ databases">
        <title>Pervasive Adenine N6-methylation of Active Genes in Fungi.</title>
        <authorList>
            <consortium name="DOE Joint Genome Institute"/>
            <person name="Mondo S.J."/>
            <person name="Dannebaum R.O."/>
            <person name="Kuo R.C."/>
            <person name="Labutti K."/>
            <person name="Haridas S."/>
            <person name="Kuo A."/>
            <person name="Salamov A."/>
            <person name="Ahrendt S.R."/>
            <person name="Lipzen A."/>
            <person name="Sullivan W."/>
            <person name="Andreopoulos W.B."/>
            <person name="Clum A."/>
            <person name="Lindquist E."/>
            <person name="Daum C."/>
            <person name="Ramamoorthy G.K."/>
            <person name="Gryganskyi A."/>
            <person name="Culley D."/>
            <person name="Magnuson J.K."/>
            <person name="James T.Y."/>
            <person name="O'Malley M.A."/>
            <person name="Stajich J.E."/>
            <person name="Spatafora J.W."/>
            <person name="Visel A."/>
            <person name="Grigoriev I.V."/>
        </authorList>
    </citation>
    <scope>NUCLEOTIDE SEQUENCE [LARGE SCALE GENOMIC DNA]</scope>
    <source>
        <strain evidence="2 3">ATCC 12442</strain>
    </source>
</reference>
<evidence type="ECO:0000256" key="1">
    <source>
        <dbReference type="ARBA" id="ARBA00022679"/>
    </source>
</evidence>
<dbReference type="InterPro" id="IPR023213">
    <property type="entry name" value="CAT-like_dom_sf"/>
</dbReference>
<gene>
    <name evidence="2" type="ORF">DL89DRAFT_264107</name>
</gene>
<accession>A0A1Y1WKT0</accession>
<evidence type="ECO:0000313" key="2">
    <source>
        <dbReference type="EMBL" id="ORX74157.1"/>
    </source>
</evidence>
<evidence type="ECO:0008006" key="4">
    <source>
        <dbReference type="Google" id="ProtNLM"/>
    </source>
</evidence>
<keyword evidence="1" id="KW-0808">Transferase</keyword>
<dbReference type="PANTHER" id="PTHR31642:SF310">
    <property type="entry name" value="FATTY ALCOHOL:CAFFEOYL-COA ACYLTRANSFERASE"/>
    <property type="match status" value="1"/>
</dbReference>
<proteinExistence type="predicted"/>
<dbReference type="Gene3D" id="3.30.559.10">
    <property type="entry name" value="Chloramphenicol acetyltransferase-like domain"/>
    <property type="match status" value="2"/>
</dbReference>
<dbReference type="GO" id="GO:0016747">
    <property type="term" value="F:acyltransferase activity, transferring groups other than amino-acyl groups"/>
    <property type="evidence" value="ECO:0007669"/>
    <property type="project" value="TreeGrafter"/>
</dbReference>
<dbReference type="PANTHER" id="PTHR31642">
    <property type="entry name" value="TRICHOTHECENE 3-O-ACETYLTRANSFERASE"/>
    <property type="match status" value="1"/>
</dbReference>
<dbReference type="InterPro" id="IPR050317">
    <property type="entry name" value="Plant_Fungal_Acyltransferase"/>
</dbReference>
<dbReference type="RefSeq" id="XP_040747368.1">
    <property type="nucleotide sequence ID" value="XM_040886103.1"/>
</dbReference>
<protein>
    <recommendedName>
        <fullName evidence="4">Transferase-domain-containing protein</fullName>
    </recommendedName>
</protein>
<dbReference type="Proteomes" id="UP000193922">
    <property type="component" value="Unassembled WGS sequence"/>
</dbReference>
<dbReference type="GO" id="GO:0044550">
    <property type="term" value="P:secondary metabolite biosynthetic process"/>
    <property type="evidence" value="ECO:0007669"/>
    <property type="project" value="TreeGrafter"/>
</dbReference>
<organism evidence="2 3">
    <name type="scientific">Linderina pennispora</name>
    <dbReference type="NCBI Taxonomy" id="61395"/>
    <lineage>
        <taxon>Eukaryota</taxon>
        <taxon>Fungi</taxon>
        <taxon>Fungi incertae sedis</taxon>
        <taxon>Zoopagomycota</taxon>
        <taxon>Kickxellomycotina</taxon>
        <taxon>Kickxellomycetes</taxon>
        <taxon>Kickxellales</taxon>
        <taxon>Kickxellaceae</taxon>
        <taxon>Linderina</taxon>
    </lineage>
</organism>
<name>A0A1Y1WKT0_9FUNG</name>
<keyword evidence="3" id="KW-1185">Reference proteome</keyword>
<sequence>MDSLAANVETKSYKFGKLDAIISILRARMVCFYENHATSSRRGSHRTLVKFPWLLGHLKQTRDGTGNLNMPIYREKQSDVHFSDIKSAAYNPETWPSDLISTNSITCPEKDTGVIKLVNVHVVRLKGNSGMIISAGFCHGVADGTSCFTFLNRWADETRMLITGDPLEEVEYCFDPALLLQYLPSERTPLSETTKEVLSLNSRIGNFIMRLSPTARGKLLNFIDSKTPLHGHLFRISHKALDELRSQVLECMPPGSRVSDNDLLVATAYKVHGQAELEAASNSKGLFARLFQCRTRAQGEHCLLTNFNVTGLLGMGNLNYVGNPLMGESATSNISPPYVAEYMDTFNAPSCKLGTFTALTTHYNVFTTTSNVRRLKMYDADFGSGVQAFTTVPPDYGAGVFLFMPSPSASKDIIVNVSASPAVMDCILKNRHWMELAEFVY</sequence>
<dbReference type="EMBL" id="MCFD01000001">
    <property type="protein sequence ID" value="ORX74157.1"/>
    <property type="molecule type" value="Genomic_DNA"/>
</dbReference>
<dbReference type="GeneID" id="63802751"/>